<gene>
    <name evidence="7" type="ordered locus">Dalk_4845</name>
</gene>
<evidence type="ECO:0000259" key="6">
    <source>
        <dbReference type="PROSITE" id="PS50977"/>
    </source>
</evidence>
<evidence type="ECO:0000256" key="2">
    <source>
        <dbReference type="ARBA" id="ARBA00023015"/>
    </source>
</evidence>
<accession>B8FD91</accession>
<dbReference type="PANTHER" id="PTHR30055:SF175">
    <property type="entry name" value="HTH-TYPE TRANSCRIPTIONAL REPRESSOR KSTR2"/>
    <property type="match status" value="1"/>
</dbReference>
<dbReference type="Pfam" id="PF00440">
    <property type="entry name" value="TetR_N"/>
    <property type="match status" value="1"/>
</dbReference>
<dbReference type="Gene3D" id="1.10.357.10">
    <property type="entry name" value="Tetracycline Repressor, domain 2"/>
    <property type="match status" value="1"/>
</dbReference>
<dbReference type="EMBL" id="CP001322">
    <property type="protein sequence ID" value="ACL06522.1"/>
    <property type="molecule type" value="Genomic_DNA"/>
</dbReference>
<dbReference type="SUPFAM" id="SSF46689">
    <property type="entry name" value="Homeodomain-like"/>
    <property type="match status" value="1"/>
</dbReference>
<dbReference type="InterPro" id="IPR036271">
    <property type="entry name" value="Tet_transcr_reg_TetR-rel_C_sf"/>
</dbReference>
<dbReference type="PROSITE" id="PS50977">
    <property type="entry name" value="HTH_TETR_2"/>
    <property type="match status" value="1"/>
</dbReference>
<dbReference type="GO" id="GO:0003700">
    <property type="term" value="F:DNA-binding transcription factor activity"/>
    <property type="evidence" value="ECO:0007669"/>
    <property type="project" value="TreeGrafter"/>
</dbReference>
<evidence type="ECO:0000256" key="1">
    <source>
        <dbReference type="ARBA" id="ARBA00022491"/>
    </source>
</evidence>
<dbReference type="Gene3D" id="1.10.10.60">
    <property type="entry name" value="Homeodomain-like"/>
    <property type="match status" value="1"/>
</dbReference>
<dbReference type="AlphaFoldDB" id="B8FD91"/>
<evidence type="ECO:0000256" key="3">
    <source>
        <dbReference type="ARBA" id="ARBA00023125"/>
    </source>
</evidence>
<dbReference type="InterPro" id="IPR050109">
    <property type="entry name" value="HTH-type_TetR-like_transc_reg"/>
</dbReference>
<dbReference type="PRINTS" id="PR00455">
    <property type="entry name" value="HTHTETR"/>
</dbReference>
<dbReference type="InterPro" id="IPR009057">
    <property type="entry name" value="Homeodomain-like_sf"/>
</dbReference>
<dbReference type="HOGENOM" id="CLU_069356_12_4_7"/>
<dbReference type="SUPFAM" id="SSF48498">
    <property type="entry name" value="Tetracyclin repressor-like, C-terminal domain"/>
    <property type="match status" value="1"/>
</dbReference>
<keyword evidence="3 5" id="KW-0238">DNA-binding</keyword>
<dbReference type="InterPro" id="IPR041490">
    <property type="entry name" value="KstR2_TetR_C"/>
</dbReference>
<dbReference type="KEGG" id="dal:Dalk_4845"/>
<dbReference type="InterPro" id="IPR001647">
    <property type="entry name" value="HTH_TetR"/>
</dbReference>
<keyword evidence="8" id="KW-1185">Reference proteome</keyword>
<organism evidence="7 8">
    <name type="scientific">Desulfatibacillum aliphaticivorans</name>
    <dbReference type="NCBI Taxonomy" id="218208"/>
    <lineage>
        <taxon>Bacteria</taxon>
        <taxon>Pseudomonadati</taxon>
        <taxon>Thermodesulfobacteriota</taxon>
        <taxon>Desulfobacteria</taxon>
        <taxon>Desulfobacterales</taxon>
        <taxon>Desulfatibacillaceae</taxon>
        <taxon>Desulfatibacillum</taxon>
    </lineage>
</organism>
<evidence type="ECO:0000256" key="4">
    <source>
        <dbReference type="ARBA" id="ARBA00023163"/>
    </source>
</evidence>
<feature type="DNA-binding region" description="H-T-H motif" evidence="5">
    <location>
        <begin position="35"/>
        <end position="54"/>
    </location>
</feature>
<evidence type="ECO:0000313" key="8">
    <source>
        <dbReference type="Proteomes" id="UP000000739"/>
    </source>
</evidence>
<dbReference type="Proteomes" id="UP000000739">
    <property type="component" value="Chromosome"/>
</dbReference>
<dbReference type="RefSeq" id="WP_015949560.1">
    <property type="nucleotide sequence ID" value="NC_011768.1"/>
</dbReference>
<proteinExistence type="predicted"/>
<reference evidence="7 8" key="1">
    <citation type="journal article" date="2012" name="Environ. Microbiol.">
        <title>The genome sequence of Desulfatibacillum alkenivorans AK-01: a blueprint for anaerobic alkane oxidation.</title>
        <authorList>
            <person name="Callaghan A.V."/>
            <person name="Morris B.E."/>
            <person name="Pereira I.A."/>
            <person name="McInerney M.J."/>
            <person name="Austin R.N."/>
            <person name="Groves J.T."/>
            <person name="Kukor J.J."/>
            <person name="Suflita J.M."/>
            <person name="Young L.Y."/>
            <person name="Zylstra G.J."/>
            <person name="Wawrik B."/>
        </authorList>
    </citation>
    <scope>NUCLEOTIDE SEQUENCE [LARGE SCALE GENOMIC DNA]</scope>
    <source>
        <strain evidence="7 8">AK-01</strain>
    </source>
</reference>
<keyword evidence="1" id="KW-0678">Repressor</keyword>
<protein>
    <submittedName>
        <fullName evidence="7">Transcriptional regulator, TetR family</fullName>
    </submittedName>
</protein>
<keyword evidence="2" id="KW-0805">Transcription regulation</keyword>
<dbReference type="eggNOG" id="COG1309">
    <property type="taxonomic scope" value="Bacteria"/>
</dbReference>
<dbReference type="Pfam" id="PF17932">
    <property type="entry name" value="TetR_C_24"/>
    <property type="match status" value="1"/>
</dbReference>
<dbReference type="GO" id="GO:0000976">
    <property type="term" value="F:transcription cis-regulatory region binding"/>
    <property type="evidence" value="ECO:0007669"/>
    <property type="project" value="TreeGrafter"/>
</dbReference>
<keyword evidence="4" id="KW-0804">Transcription</keyword>
<name>B8FD91_DESAL</name>
<feature type="domain" description="HTH tetR-type" evidence="6">
    <location>
        <begin position="12"/>
        <end position="72"/>
    </location>
</feature>
<evidence type="ECO:0000256" key="5">
    <source>
        <dbReference type="PROSITE-ProRule" id="PRU00335"/>
    </source>
</evidence>
<dbReference type="PANTHER" id="PTHR30055">
    <property type="entry name" value="HTH-TYPE TRANSCRIPTIONAL REGULATOR RUTR"/>
    <property type="match status" value="1"/>
</dbReference>
<evidence type="ECO:0000313" key="7">
    <source>
        <dbReference type="EMBL" id="ACL06522.1"/>
    </source>
</evidence>
<sequence>MPEMSFRQQRYNEKQQQILENAAQLFAQKGFGEVSLEEIAAKLQLSKASLYHYIKSKDDILFQLHMQAMTESADALQKVVDSEAPIVEKLRKAIRTLVLIATRNEVLASYRMESRFLPKKMRPQVVEKRDQILECIQQLIREGQEAGLVHCKDWRISAFAAMGAMNWVPMWYTPSGRLSPKEIADVMEEFIFRGFGFNADSAPE</sequence>